<name>A0ABN9VQK6_9DINO</name>
<dbReference type="Proteomes" id="UP001189429">
    <property type="component" value="Unassembled WGS sequence"/>
</dbReference>
<protein>
    <submittedName>
        <fullName evidence="1">Uncharacterized protein</fullName>
    </submittedName>
</protein>
<proteinExistence type="predicted"/>
<organism evidence="1 2">
    <name type="scientific">Prorocentrum cordatum</name>
    <dbReference type="NCBI Taxonomy" id="2364126"/>
    <lineage>
        <taxon>Eukaryota</taxon>
        <taxon>Sar</taxon>
        <taxon>Alveolata</taxon>
        <taxon>Dinophyceae</taxon>
        <taxon>Prorocentrales</taxon>
        <taxon>Prorocentraceae</taxon>
        <taxon>Prorocentrum</taxon>
    </lineage>
</organism>
<feature type="non-terminal residue" evidence="1">
    <location>
        <position position="1"/>
    </location>
</feature>
<dbReference type="EMBL" id="CAUYUJ010017487">
    <property type="protein sequence ID" value="CAK0875210.1"/>
    <property type="molecule type" value="Genomic_DNA"/>
</dbReference>
<sequence>AGSAALLAAVPDARAPPSAAASDVAADSFDAVRDAARRRALEAGPPGLDLQAAGQHLPEEVMAGRWWALSGAAPPRGQPESLSPRYVTDTRVEQELGDVRPSFTANLAWPAVPPPFFLPRTQ</sequence>
<accession>A0ABN9VQK6</accession>
<evidence type="ECO:0000313" key="1">
    <source>
        <dbReference type="EMBL" id="CAK0875210.1"/>
    </source>
</evidence>
<comment type="caution">
    <text evidence="1">The sequence shown here is derived from an EMBL/GenBank/DDBJ whole genome shotgun (WGS) entry which is preliminary data.</text>
</comment>
<keyword evidence="2" id="KW-1185">Reference proteome</keyword>
<gene>
    <name evidence="1" type="ORF">PCOR1329_LOCUS59922</name>
</gene>
<reference evidence="1" key="1">
    <citation type="submission" date="2023-10" db="EMBL/GenBank/DDBJ databases">
        <authorList>
            <person name="Chen Y."/>
            <person name="Shah S."/>
            <person name="Dougan E. K."/>
            <person name="Thang M."/>
            <person name="Chan C."/>
        </authorList>
    </citation>
    <scope>NUCLEOTIDE SEQUENCE [LARGE SCALE GENOMIC DNA]</scope>
</reference>
<evidence type="ECO:0000313" key="2">
    <source>
        <dbReference type="Proteomes" id="UP001189429"/>
    </source>
</evidence>